<reference evidence="2" key="1">
    <citation type="submission" date="2023-11" db="EMBL/GenBank/DDBJ databases">
        <title>Detection of rare carbapenemases in Enterobacterales - comparison of two colorimetric and two CIM-based carbapenemase assays.</title>
        <authorList>
            <person name="Schaffarczyk L."/>
            <person name="Noster J."/>
            <person name="Stelzer Y."/>
            <person name="Sattler J."/>
            <person name="Gatermann S."/>
            <person name="Hamprecht A."/>
        </authorList>
    </citation>
    <scope>NUCLEOTIDE SEQUENCE</scope>
    <source>
        <strain evidence="2">CIM-Cont-037</strain>
    </source>
</reference>
<feature type="non-terminal residue" evidence="2">
    <location>
        <position position="1"/>
    </location>
</feature>
<accession>A0AAW9EES7</accession>
<feature type="transmembrane region" description="Helical" evidence="1">
    <location>
        <begin position="14"/>
        <end position="31"/>
    </location>
</feature>
<evidence type="ECO:0000313" key="2">
    <source>
        <dbReference type="EMBL" id="MDX7018740.1"/>
    </source>
</evidence>
<proteinExistence type="predicted"/>
<sequence length="61" mass="7096">SGLERKELIREENFIAVTLFCIPGVFIRLNFISVNRGGKILLQINKIIPLRYKNFIFSKTI</sequence>
<organism evidence="2 3">
    <name type="scientific">Klebsiella aerogenes</name>
    <name type="common">Enterobacter aerogenes</name>
    <dbReference type="NCBI Taxonomy" id="548"/>
    <lineage>
        <taxon>Bacteria</taxon>
        <taxon>Pseudomonadati</taxon>
        <taxon>Pseudomonadota</taxon>
        <taxon>Gammaproteobacteria</taxon>
        <taxon>Enterobacterales</taxon>
        <taxon>Enterobacteriaceae</taxon>
        <taxon>Klebsiella/Raoultella group</taxon>
        <taxon>Klebsiella</taxon>
    </lineage>
</organism>
<comment type="caution">
    <text evidence="2">The sequence shown here is derived from an EMBL/GenBank/DDBJ whole genome shotgun (WGS) entry which is preliminary data.</text>
</comment>
<gene>
    <name evidence="2" type="ORF">SJ059_30400</name>
</gene>
<evidence type="ECO:0000313" key="3">
    <source>
        <dbReference type="Proteomes" id="UP001279012"/>
    </source>
</evidence>
<keyword evidence="1" id="KW-1133">Transmembrane helix</keyword>
<dbReference type="Proteomes" id="UP001279012">
    <property type="component" value="Unassembled WGS sequence"/>
</dbReference>
<dbReference type="AlphaFoldDB" id="A0AAW9EES7"/>
<evidence type="ECO:0000256" key="1">
    <source>
        <dbReference type="SAM" id="Phobius"/>
    </source>
</evidence>
<dbReference type="EMBL" id="JAWZZT010001262">
    <property type="protein sequence ID" value="MDX7018740.1"/>
    <property type="molecule type" value="Genomic_DNA"/>
</dbReference>
<keyword evidence="1" id="KW-0472">Membrane</keyword>
<keyword evidence="1" id="KW-0812">Transmembrane</keyword>
<name>A0AAW9EES7_KLEAE</name>
<protein>
    <submittedName>
        <fullName evidence="2">Uncharacterized protein</fullName>
    </submittedName>
</protein>